<evidence type="ECO:0000313" key="3">
    <source>
        <dbReference type="EMBL" id="RLJ35671.1"/>
    </source>
</evidence>
<dbReference type="EMBL" id="PJND01000007">
    <property type="protein sequence ID" value="PKW28826.1"/>
    <property type="molecule type" value="Genomic_DNA"/>
</dbReference>
<feature type="chain" id="PRO_5019794230" evidence="1">
    <location>
        <begin position="20"/>
        <end position="519"/>
    </location>
</feature>
<dbReference type="AlphaFoldDB" id="A0A497UX25"/>
<evidence type="ECO:0000313" key="4">
    <source>
        <dbReference type="Proteomes" id="UP000233767"/>
    </source>
</evidence>
<protein>
    <submittedName>
        <fullName evidence="3">Uncharacterized protein</fullName>
    </submittedName>
</protein>
<reference evidence="2 4" key="1">
    <citation type="submission" date="2017-12" db="EMBL/GenBank/DDBJ databases">
        <title>Genomic Encyclopedia of Type Strains, Phase III (KMG-III): the genomes of soil and plant-associated and newly described type strains.</title>
        <authorList>
            <person name="Whitman W."/>
        </authorList>
    </citation>
    <scope>NUCLEOTIDE SEQUENCE [LARGE SCALE GENOMIC DNA]</scope>
    <source>
        <strain evidence="2 4">IP-10</strain>
    </source>
</reference>
<dbReference type="RefSeq" id="WP_101470948.1">
    <property type="nucleotide sequence ID" value="NZ_PJND01000007.1"/>
</dbReference>
<evidence type="ECO:0000313" key="2">
    <source>
        <dbReference type="EMBL" id="PKW28826.1"/>
    </source>
</evidence>
<proteinExistence type="predicted"/>
<reference evidence="3 5" key="2">
    <citation type="submission" date="2018-10" db="EMBL/GenBank/DDBJ databases">
        <title>Genomic Encyclopedia of Archaeal and Bacterial Type Strains, Phase II (KMG-II): from individual species to whole genera.</title>
        <authorList>
            <person name="Goeker M."/>
        </authorList>
    </citation>
    <scope>NUCLEOTIDE SEQUENCE [LARGE SCALE GENOMIC DNA]</scope>
    <source>
        <strain evidence="3 5">DSM 21886</strain>
    </source>
</reference>
<keyword evidence="1" id="KW-0732">Signal</keyword>
<comment type="caution">
    <text evidence="3">The sequence shown here is derived from an EMBL/GenBank/DDBJ whole genome shotgun (WGS) entry which is preliminary data.</text>
</comment>
<gene>
    <name evidence="2" type="ORF">B0G92_0453</name>
    <name evidence="3" type="ORF">CLV50_1053</name>
</gene>
<dbReference type="Proteomes" id="UP000233767">
    <property type="component" value="Unassembled WGS sequence"/>
</dbReference>
<keyword evidence="4" id="KW-1185">Reference proteome</keyword>
<feature type="signal peptide" evidence="1">
    <location>
        <begin position="1"/>
        <end position="19"/>
    </location>
</feature>
<organism evidence="3 5">
    <name type="scientific">Flavobacterium lindanitolerans</name>
    <dbReference type="NCBI Taxonomy" id="428988"/>
    <lineage>
        <taxon>Bacteria</taxon>
        <taxon>Pseudomonadati</taxon>
        <taxon>Bacteroidota</taxon>
        <taxon>Flavobacteriia</taxon>
        <taxon>Flavobacteriales</taxon>
        <taxon>Flavobacteriaceae</taxon>
        <taxon>Flavobacterium</taxon>
    </lineage>
</organism>
<evidence type="ECO:0000313" key="5">
    <source>
        <dbReference type="Proteomes" id="UP000275027"/>
    </source>
</evidence>
<sequence>MKLFLQFLFISAFAISAKAQDIPFKVLKSEIFKDEFKESNIVFAEEAENGSILIIRSYVSGGLSSGRGYYIEEYDSNLKLVKEYEQPLKYAHFEKYGTVLGIIKGDKDIQFVDMFYNINEKAYICSAYIVDFNNSKTSKKELFRLSREEIKQYGNFFMNQTFYSQDTKIYEEPGNESGVSMIVNEDRTAFAITIDMKTEKSEALKLYLFDKNLNKKFEHIFVREIKDKKFRYENVDVSKDGNALYLLGKVYADEKKNKKTGGKYQYELTRFSFEGQKTQVFDTEEHFSGSMTTIASPDKITCIGFYSDQNDNHFKGISYFELDPVSLAIRKSKFNPFSQQFMIDKYGEEKDKELKNLIFKKIHITKNNDIIFNAEEFYVSSNNNQTFFNYDDIVSAKINTDGELVWARNINKAQFTTDTDAYISYTSTIKNDDTYFFINASEKIKKLSNDRILFKHVRKNKSNLNIIRINKNGDFDFQEVLNNESNEVPFMVSQGIVNKESIFFLGKKGKDKQLLKISL</sequence>
<evidence type="ECO:0000256" key="1">
    <source>
        <dbReference type="SAM" id="SignalP"/>
    </source>
</evidence>
<name>A0A497UX25_9FLAO</name>
<accession>A0A497UX25</accession>
<dbReference type="Proteomes" id="UP000275027">
    <property type="component" value="Unassembled WGS sequence"/>
</dbReference>
<dbReference type="EMBL" id="RCCB01000010">
    <property type="protein sequence ID" value="RLJ35671.1"/>
    <property type="molecule type" value="Genomic_DNA"/>
</dbReference>